<gene>
    <name evidence="1" type="ORF">LCGC14_1183740</name>
</gene>
<sequence length="78" mass="9196">MSKSKWHKNCGGKVVYQKPIERGVGFEQAGLCLKCDEFPILQEDIIFEIDDNSVERLYEEFKEWRIIKKEDISESLDN</sequence>
<organism evidence="1">
    <name type="scientific">marine sediment metagenome</name>
    <dbReference type="NCBI Taxonomy" id="412755"/>
    <lineage>
        <taxon>unclassified sequences</taxon>
        <taxon>metagenomes</taxon>
        <taxon>ecological metagenomes</taxon>
    </lineage>
</organism>
<dbReference type="EMBL" id="LAZR01005952">
    <property type="protein sequence ID" value="KKM95876.1"/>
    <property type="molecule type" value="Genomic_DNA"/>
</dbReference>
<name>A0A0F9M962_9ZZZZ</name>
<protein>
    <submittedName>
        <fullName evidence="1">Uncharacterized protein</fullName>
    </submittedName>
</protein>
<reference evidence="1" key="1">
    <citation type="journal article" date="2015" name="Nature">
        <title>Complex archaea that bridge the gap between prokaryotes and eukaryotes.</title>
        <authorList>
            <person name="Spang A."/>
            <person name="Saw J.H."/>
            <person name="Jorgensen S.L."/>
            <person name="Zaremba-Niedzwiedzka K."/>
            <person name="Martijn J."/>
            <person name="Lind A.E."/>
            <person name="van Eijk R."/>
            <person name="Schleper C."/>
            <person name="Guy L."/>
            <person name="Ettema T.J."/>
        </authorList>
    </citation>
    <scope>NUCLEOTIDE SEQUENCE</scope>
</reference>
<evidence type="ECO:0000313" key="1">
    <source>
        <dbReference type="EMBL" id="KKM95876.1"/>
    </source>
</evidence>
<proteinExistence type="predicted"/>
<dbReference type="AlphaFoldDB" id="A0A0F9M962"/>
<comment type="caution">
    <text evidence="1">The sequence shown here is derived from an EMBL/GenBank/DDBJ whole genome shotgun (WGS) entry which is preliminary data.</text>
</comment>
<accession>A0A0F9M962</accession>